<dbReference type="Proteomes" id="UP001177140">
    <property type="component" value="Unassembled WGS sequence"/>
</dbReference>
<organism evidence="2 3">
    <name type="scientific">Papaver nudicaule</name>
    <name type="common">Iceland poppy</name>
    <dbReference type="NCBI Taxonomy" id="74823"/>
    <lineage>
        <taxon>Eukaryota</taxon>
        <taxon>Viridiplantae</taxon>
        <taxon>Streptophyta</taxon>
        <taxon>Embryophyta</taxon>
        <taxon>Tracheophyta</taxon>
        <taxon>Spermatophyta</taxon>
        <taxon>Magnoliopsida</taxon>
        <taxon>Ranunculales</taxon>
        <taxon>Papaveraceae</taxon>
        <taxon>Papaveroideae</taxon>
        <taxon>Papaver</taxon>
    </lineage>
</organism>
<evidence type="ECO:0000256" key="1">
    <source>
        <dbReference type="SAM" id="Phobius"/>
    </source>
</evidence>
<name>A0AA42B5I9_PAPNU</name>
<keyword evidence="1" id="KW-1133">Transmembrane helix</keyword>
<comment type="caution">
    <text evidence="2">The sequence shown here is derived from an EMBL/GenBank/DDBJ whole genome shotgun (WGS) entry which is preliminary data.</text>
</comment>
<proteinExistence type="predicted"/>
<gene>
    <name evidence="2" type="ORF">MKW94_012564</name>
</gene>
<keyword evidence="1" id="KW-0812">Transmembrane</keyword>
<feature type="transmembrane region" description="Helical" evidence="1">
    <location>
        <begin position="7"/>
        <end position="26"/>
    </location>
</feature>
<reference evidence="2" key="1">
    <citation type="submission" date="2022-03" db="EMBL/GenBank/DDBJ databases">
        <title>A functionally conserved STORR gene fusion in Papaver species that diverged 16.8 million years ago.</title>
        <authorList>
            <person name="Catania T."/>
        </authorList>
    </citation>
    <scope>NUCLEOTIDE SEQUENCE</scope>
    <source>
        <strain evidence="2">S-191538</strain>
    </source>
</reference>
<evidence type="ECO:0000313" key="3">
    <source>
        <dbReference type="Proteomes" id="UP001177140"/>
    </source>
</evidence>
<keyword evidence="1" id="KW-0472">Membrane</keyword>
<keyword evidence="3" id="KW-1185">Reference proteome</keyword>
<dbReference type="Gene3D" id="1.20.1250.20">
    <property type="entry name" value="MFS general substrate transporter like domains"/>
    <property type="match status" value="1"/>
</dbReference>
<feature type="non-terminal residue" evidence="2">
    <location>
        <position position="72"/>
    </location>
</feature>
<evidence type="ECO:0000313" key="2">
    <source>
        <dbReference type="EMBL" id="MCL7051256.1"/>
    </source>
</evidence>
<feature type="transmembrane region" description="Helical" evidence="1">
    <location>
        <begin position="32"/>
        <end position="53"/>
    </location>
</feature>
<dbReference type="EMBL" id="JAJJMA010336443">
    <property type="protein sequence ID" value="MCL7051256.1"/>
    <property type="molecule type" value="Genomic_DNA"/>
</dbReference>
<sequence length="72" mass="7906">NEAFEKVATYGLTANMILYLLGVYHMEVVTAAQALFLWTAISYFLPIVGALVADSYLGKYWVIVLASLSSLT</sequence>
<dbReference type="InterPro" id="IPR036259">
    <property type="entry name" value="MFS_trans_sf"/>
</dbReference>
<dbReference type="PANTHER" id="PTHR11654">
    <property type="entry name" value="OLIGOPEPTIDE TRANSPORTER-RELATED"/>
    <property type="match status" value="1"/>
</dbReference>
<protein>
    <submittedName>
        <fullName evidence="2">Uncharacterized protein</fullName>
    </submittedName>
</protein>
<feature type="non-terminal residue" evidence="2">
    <location>
        <position position="1"/>
    </location>
</feature>
<accession>A0AA42B5I9</accession>
<dbReference type="AlphaFoldDB" id="A0AA42B5I9"/>